<dbReference type="PANTHER" id="PTHR11141">
    <property type="entry name" value="PROTEIN TRANSPORT PROTEIN SEC23"/>
    <property type="match status" value="1"/>
</dbReference>
<dbReference type="SUPFAM" id="SSF81995">
    <property type="entry name" value="beta-sandwich domain of Sec23/24"/>
    <property type="match status" value="1"/>
</dbReference>
<dbReference type="Pfam" id="PF04811">
    <property type="entry name" value="Sec23_trunk"/>
    <property type="match status" value="1"/>
</dbReference>
<keyword evidence="11 15" id="KW-0333">Golgi apparatus</keyword>
<dbReference type="InterPro" id="IPR036175">
    <property type="entry name" value="Sec23/24_helical_dom_sf"/>
</dbReference>
<evidence type="ECO:0000256" key="10">
    <source>
        <dbReference type="ARBA" id="ARBA00022927"/>
    </source>
</evidence>
<feature type="domain" description="Gelsolin-like" evidence="16">
    <location>
        <begin position="626"/>
        <end position="714"/>
    </location>
</feature>
<dbReference type="AlphaFoldDB" id="A0A1E4SWN1"/>
<protein>
    <recommendedName>
        <fullName evidence="4 15">Protein transport protein SEC23</fullName>
    </recommendedName>
</protein>
<dbReference type="SUPFAM" id="SSF82919">
    <property type="entry name" value="Zn-finger domain of Sec23/24"/>
    <property type="match status" value="1"/>
</dbReference>
<keyword evidence="6 15" id="KW-0479">Metal-binding</keyword>
<evidence type="ECO:0000256" key="6">
    <source>
        <dbReference type="ARBA" id="ARBA00022723"/>
    </source>
</evidence>
<dbReference type="Pfam" id="PF04810">
    <property type="entry name" value="zf-Sec23_Sec24"/>
    <property type="match status" value="1"/>
</dbReference>
<dbReference type="InterPro" id="IPR006896">
    <property type="entry name" value="Sec23/24_trunk_dom"/>
</dbReference>
<keyword evidence="7 15" id="KW-0256">Endoplasmic reticulum</keyword>
<evidence type="ECO:0000259" key="17">
    <source>
        <dbReference type="Pfam" id="PF04810"/>
    </source>
</evidence>
<dbReference type="Gene3D" id="1.20.120.730">
    <property type="entry name" value="Sec23/Sec24 helical domain"/>
    <property type="match status" value="1"/>
</dbReference>
<dbReference type="GO" id="GO:0006886">
    <property type="term" value="P:intracellular protein transport"/>
    <property type="evidence" value="ECO:0007669"/>
    <property type="project" value="InterPro"/>
</dbReference>
<comment type="function">
    <text evidence="14 15">Component of the coat protein complex II (COPII) which promotes the formation of transport vesicles from the endoplasmic reticulum (ER). The coat has two main functions, the physical deformation of the endoplasmic reticulum membrane into vesicles and the selection of cargo molecules.</text>
</comment>
<feature type="domain" description="Zinc finger Sec23/Sec24-type" evidence="17">
    <location>
        <begin position="58"/>
        <end position="94"/>
    </location>
</feature>
<gene>
    <name evidence="21" type="ORF">CANARDRAFT_29631</name>
</gene>
<dbReference type="InterPro" id="IPR012990">
    <property type="entry name" value="Beta-sandwich_Sec23_24"/>
</dbReference>
<evidence type="ECO:0000256" key="13">
    <source>
        <dbReference type="ARBA" id="ARBA00023329"/>
    </source>
</evidence>
<organism evidence="21 22">
    <name type="scientific">[Candida] arabinofermentans NRRL YB-2248</name>
    <dbReference type="NCBI Taxonomy" id="983967"/>
    <lineage>
        <taxon>Eukaryota</taxon>
        <taxon>Fungi</taxon>
        <taxon>Dikarya</taxon>
        <taxon>Ascomycota</taxon>
        <taxon>Saccharomycotina</taxon>
        <taxon>Pichiomycetes</taxon>
        <taxon>Pichiales</taxon>
        <taxon>Pichiaceae</taxon>
        <taxon>Ogataea</taxon>
        <taxon>Ogataea/Candida clade</taxon>
    </lineage>
</organism>
<proteinExistence type="inferred from homology"/>
<dbReference type="EMBL" id="KV453860">
    <property type="protein sequence ID" value="ODV83909.1"/>
    <property type="molecule type" value="Genomic_DNA"/>
</dbReference>
<feature type="domain" description="Sec23/Sec24 helical" evidence="19">
    <location>
        <begin position="514"/>
        <end position="612"/>
    </location>
</feature>
<evidence type="ECO:0000259" key="16">
    <source>
        <dbReference type="Pfam" id="PF00626"/>
    </source>
</evidence>
<dbReference type="SUPFAM" id="SSF82754">
    <property type="entry name" value="C-terminal, gelsolin-like domain of Sec23/24"/>
    <property type="match status" value="1"/>
</dbReference>
<dbReference type="STRING" id="983967.A0A1E4SWN1"/>
<dbReference type="InterPro" id="IPR036465">
    <property type="entry name" value="vWFA_dom_sf"/>
</dbReference>
<dbReference type="InterPro" id="IPR006895">
    <property type="entry name" value="Znf_Sec23_Sec24"/>
</dbReference>
<evidence type="ECO:0000313" key="22">
    <source>
        <dbReference type="Proteomes" id="UP000094801"/>
    </source>
</evidence>
<dbReference type="GO" id="GO:0030127">
    <property type="term" value="C:COPII vesicle coat"/>
    <property type="evidence" value="ECO:0007669"/>
    <property type="project" value="InterPro"/>
</dbReference>
<dbReference type="InterPro" id="IPR007123">
    <property type="entry name" value="Gelsolin-like_dom"/>
</dbReference>
<evidence type="ECO:0000256" key="4">
    <source>
        <dbReference type="ARBA" id="ARBA00021212"/>
    </source>
</evidence>
<evidence type="ECO:0000259" key="19">
    <source>
        <dbReference type="Pfam" id="PF04815"/>
    </source>
</evidence>
<feature type="domain" description="Sec23/Sec24 beta-sandwich" evidence="20">
    <location>
        <begin position="404"/>
        <end position="502"/>
    </location>
</feature>
<evidence type="ECO:0000256" key="9">
    <source>
        <dbReference type="ARBA" id="ARBA00022892"/>
    </source>
</evidence>
<evidence type="ECO:0000256" key="8">
    <source>
        <dbReference type="ARBA" id="ARBA00022833"/>
    </source>
</evidence>
<dbReference type="GO" id="GO:0005096">
    <property type="term" value="F:GTPase activator activity"/>
    <property type="evidence" value="ECO:0007669"/>
    <property type="project" value="TreeGrafter"/>
</dbReference>
<evidence type="ECO:0000313" key="21">
    <source>
        <dbReference type="EMBL" id="ODV83909.1"/>
    </source>
</evidence>
<evidence type="ECO:0000256" key="11">
    <source>
        <dbReference type="ARBA" id="ARBA00023034"/>
    </source>
</evidence>
<dbReference type="InterPro" id="IPR036174">
    <property type="entry name" value="Znf_Sec23_Sec24_sf"/>
</dbReference>
<dbReference type="Gene3D" id="2.30.30.380">
    <property type="entry name" value="Zn-finger domain of Sec23/24"/>
    <property type="match status" value="1"/>
</dbReference>
<reference evidence="22" key="1">
    <citation type="submission" date="2016-04" db="EMBL/GenBank/DDBJ databases">
        <title>Comparative genomics of biotechnologically important yeasts.</title>
        <authorList>
            <consortium name="DOE Joint Genome Institute"/>
            <person name="Riley R."/>
            <person name="Haridas S."/>
            <person name="Wolfe K.H."/>
            <person name="Lopes M.R."/>
            <person name="Hittinger C.T."/>
            <person name="Goker M."/>
            <person name="Salamov A."/>
            <person name="Wisecaver J."/>
            <person name="Long T.M."/>
            <person name="Aerts A.L."/>
            <person name="Barry K."/>
            <person name="Choi C."/>
            <person name="Clum A."/>
            <person name="Coughlan A.Y."/>
            <person name="Deshpande S."/>
            <person name="Douglass A.P."/>
            <person name="Hanson S.J."/>
            <person name="Klenk H.-P."/>
            <person name="Labutti K."/>
            <person name="Lapidus A."/>
            <person name="Lindquist E."/>
            <person name="Lipzen A."/>
            <person name="Meier-Kolthoff J.P."/>
            <person name="Ohm R.A."/>
            <person name="Otillar R.P."/>
            <person name="Pangilinan J."/>
            <person name="Peng Y."/>
            <person name="Rokas A."/>
            <person name="Rosa C.A."/>
            <person name="Scheuner C."/>
            <person name="Sibirny A.A."/>
            <person name="Slot J.C."/>
            <person name="Stielow J.B."/>
            <person name="Sun H."/>
            <person name="Kurtzman C.P."/>
            <person name="Blackwell M."/>
            <person name="Grigoriev I.V."/>
            <person name="Jeffries T.W."/>
        </authorList>
    </citation>
    <scope>NUCLEOTIDE SEQUENCE [LARGE SCALE GENOMIC DNA]</scope>
    <source>
        <strain evidence="22">NRRL YB-2248</strain>
    </source>
</reference>
<keyword evidence="5 15" id="KW-0813">Transport</keyword>
<dbReference type="GO" id="GO:0090110">
    <property type="term" value="P:COPII-coated vesicle cargo loading"/>
    <property type="evidence" value="ECO:0007669"/>
    <property type="project" value="TreeGrafter"/>
</dbReference>
<dbReference type="GO" id="GO:0008270">
    <property type="term" value="F:zinc ion binding"/>
    <property type="evidence" value="ECO:0007669"/>
    <property type="project" value="InterPro"/>
</dbReference>
<sequence>MTSMQTIIEDYEYATGLRYSWNAFPASKMDSKNCVVPLGCLYQPLRPLENPVLLNSPPIVCKACKGILNPFCQPDFMSKVWTCSLCTSRNQFHPQLMETPYETNPQSLNFEYVLPDAAQGQKPLVIIFVVDLCVDEESLSALKESLIMTIDSLPPTTLVGFITFGQNVNIHELGHQDSNSSYCFNGNKNYTQEQIEQQLGLLANDLRKNPKPANLNGGLELPQTPGYRFIQQLTMCEFQLTLLIESLKTDLFPVPKYNRSKRATGAALNVASGLIGSTFAKTGAQVLLFSGGPCTYGPGSIVTTALKDPIRSHHDLFNDSSIAKKYKKNCKFYDDLASKSVLNGHTINVFIGSYDQVGLSEMECLVEKTGGVAVQSDGFTTAIFKQSLQRFLNKNPHTDSFDFGMNSTLEVKVTPNLKINGLIGHATSLDRKGLAVSEVKIGLGGTDAWKLGTISPRSTYAIYFELAQQQTSLQSVCIQFITSYQHSDGTKRLHVTTSQMPVIQQNQNIINYFDQEAATVLVAREAIYKVYKDRSTDAIRWCDKMLVDLCSNFGTYRTNEPNSLSLPPTLNLFPQFMYHLRRSNFIQIFGSSPDETAFYRHCFLSEDCINSLVMIQPTLTSFELDKEPESVLLDSISIKPDRILLLDTFFHLLIFHGSQIADWRRQGYQDLPDYEYFKEFLNQPRIEAAEILVDRFPLPRFIDTEDGGSQARFLMSKLNPTTSYKADQVNVAAMGDSGGAVILTDDVSLQSFMEYVYTAVVKPT</sequence>
<name>A0A1E4SWN1_9ASCO</name>
<dbReference type="Pfam" id="PF04815">
    <property type="entry name" value="Sec23_helical"/>
    <property type="match status" value="1"/>
</dbReference>
<dbReference type="Proteomes" id="UP000094801">
    <property type="component" value="Unassembled WGS sequence"/>
</dbReference>
<keyword evidence="8 15" id="KW-0862">Zinc</keyword>
<dbReference type="Gene3D" id="2.60.40.1670">
    <property type="entry name" value="beta-sandwich domain of Sec23/24"/>
    <property type="match status" value="1"/>
</dbReference>
<evidence type="ECO:0000256" key="2">
    <source>
        <dbReference type="ARBA" id="ARBA00004397"/>
    </source>
</evidence>
<dbReference type="InterPro" id="IPR036180">
    <property type="entry name" value="Gelsolin-like_dom_sf"/>
</dbReference>
<keyword evidence="13 15" id="KW-0968">Cytoplasmic vesicle</keyword>
<dbReference type="CDD" id="cd11287">
    <property type="entry name" value="Sec23_C"/>
    <property type="match status" value="1"/>
</dbReference>
<dbReference type="InterPro" id="IPR006900">
    <property type="entry name" value="Sec23/24_helical_dom"/>
</dbReference>
<dbReference type="Pfam" id="PF00626">
    <property type="entry name" value="Gelsolin"/>
    <property type="match status" value="1"/>
</dbReference>
<dbReference type="FunFam" id="3.40.20.10:FF:000041">
    <property type="entry name" value="Protein transport protein SEC23"/>
    <property type="match status" value="1"/>
</dbReference>
<keyword evidence="9 15" id="KW-0931">ER-Golgi transport</keyword>
<dbReference type="SUPFAM" id="SSF81811">
    <property type="entry name" value="Helical domain of Sec23/24"/>
    <property type="match status" value="1"/>
</dbReference>
<evidence type="ECO:0000256" key="15">
    <source>
        <dbReference type="RuleBase" id="RU365030"/>
    </source>
</evidence>
<dbReference type="PANTHER" id="PTHR11141:SF0">
    <property type="entry name" value="PROTEIN TRANSPORT PROTEIN SEC23"/>
    <property type="match status" value="1"/>
</dbReference>
<evidence type="ECO:0000256" key="12">
    <source>
        <dbReference type="ARBA" id="ARBA00023136"/>
    </source>
</evidence>
<keyword evidence="10 15" id="KW-0653">Protein transport</keyword>
<dbReference type="Gene3D" id="3.40.50.410">
    <property type="entry name" value="von Willebrand factor, type A domain"/>
    <property type="match status" value="1"/>
</dbReference>
<evidence type="ECO:0000259" key="18">
    <source>
        <dbReference type="Pfam" id="PF04811"/>
    </source>
</evidence>
<dbReference type="GO" id="GO:0000139">
    <property type="term" value="C:Golgi membrane"/>
    <property type="evidence" value="ECO:0007669"/>
    <property type="project" value="UniProtKB-SubCell"/>
</dbReference>
<evidence type="ECO:0000256" key="1">
    <source>
        <dbReference type="ARBA" id="ARBA00004299"/>
    </source>
</evidence>
<comment type="similarity">
    <text evidence="3 15">Belongs to the SEC23/SEC24 family. SEC23 subfamily.</text>
</comment>
<keyword evidence="15" id="KW-0963">Cytoplasm</keyword>
<dbReference type="OrthoDB" id="10256289at2759"/>
<dbReference type="Gene3D" id="3.40.20.10">
    <property type="entry name" value="Severin"/>
    <property type="match status" value="1"/>
</dbReference>
<evidence type="ECO:0000256" key="14">
    <source>
        <dbReference type="ARBA" id="ARBA00025471"/>
    </source>
</evidence>
<dbReference type="GO" id="GO:0070971">
    <property type="term" value="C:endoplasmic reticulum exit site"/>
    <property type="evidence" value="ECO:0007669"/>
    <property type="project" value="TreeGrafter"/>
</dbReference>
<evidence type="ECO:0000256" key="3">
    <source>
        <dbReference type="ARBA" id="ARBA00009210"/>
    </source>
</evidence>
<dbReference type="InterPro" id="IPR037550">
    <property type="entry name" value="Sec23_C"/>
</dbReference>
<evidence type="ECO:0000256" key="5">
    <source>
        <dbReference type="ARBA" id="ARBA00022448"/>
    </source>
</evidence>
<dbReference type="SUPFAM" id="SSF53300">
    <property type="entry name" value="vWA-like"/>
    <property type="match status" value="1"/>
</dbReference>
<evidence type="ECO:0000259" key="20">
    <source>
        <dbReference type="Pfam" id="PF08033"/>
    </source>
</evidence>
<dbReference type="Pfam" id="PF08033">
    <property type="entry name" value="Sec23_BS"/>
    <property type="match status" value="1"/>
</dbReference>
<keyword evidence="12 15" id="KW-0472">Membrane</keyword>
<dbReference type="InterPro" id="IPR029006">
    <property type="entry name" value="ADF-H/Gelsolin-like_dom_sf"/>
</dbReference>
<dbReference type="GO" id="GO:0005789">
    <property type="term" value="C:endoplasmic reticulum membrane"/>
    <property type="evidence" value="ECO:0007669"/>
    <property type="project" value="UniProtKB-SubCell"/>
</dbReference>
<keyword evidence="22" id="KW-1185">Reference proteome</keyword>
<comment type="subcellular location">
    <subcellularLocation>
        <location evidence="15">Cytoplasm</location>
    </subcellularLocation>
    <subcellularLocation>
        <location evidence="1 15">Cytoplasmic vesicle</location>
        <location evidence="1 15">COPII-coated vesicle membrane</location>
        <topology evidence="1 15">Peripheral membrane protein</topology>
        <orientation evidence="1 15">Cytoplasmic side</orientation>
    </subcellularLocation>
    <subcellularLocation>
        <location evidence="2 15">Endoplasmic reticulum membrane</location>
        <topology evidence="2 15">Peripheral membrane protein</topology>
        <orientation evidence="2 15">Cytoplasmic side</orientation>
    </subcellularLocation>
    <subcellularLocation>
        <location evidence="15">Golgi apparatus membrane</location>
        <topology evidence="15">Peripheral membrane protein</topology>
        <orientation evidence="15">Cytoplasmic side</orientation>
    </subcellularLocation>
</comment>
<accession>A0A1E4SWN1</accession>
<evidence type="ECO:0000256" key="7">
    <source>
        <dbReference type="ARBA" id="ARBA00022824"/>
    </source>
</evidence>
<dbReference type="FunFam" id="3.40.50.410:FF:000043">
    <property type="entry name" value="Protein transport protein SEC23"/>
    <property type="match status" value="1"/>
</dbReference>
<dbReference type="InterPro" id="IPR037364">
    <property type="entry name" value="Sec23"/>
</dbReference>
<feature type="domain" description="Sec23/Sec24 trunk" evidence="18">
    <location>
        <begin position="122"/>
        <end position="391"/>
    </location>
</feature>